<dbReference type="Gene3D" id="2.40.50.140">
    <property type="entry name" value="Nucleic acid-binding proteins"/>
    <property type="match status" value="1"/>
</dbReference>
<gene>
    <name evidence="9" type="ORF">NX722_17440</name>
</gene>
<keyword evidence="3" id="KW-0235">DNA replication</keyword>
<dbReference type="PANTHER" id="PTHR47810">
    <property type="entry name" value="DNA LIGASE"/>
    <property type="match status" value="1"/>
</dbReference>
<dbReference type="PIRSF" id="PIRSF001604">
    <property type="entry name" value="LigA"/>
    <property type="match status" value="1"/>
</dbReference>
<dbReference type="SUPFAM" id="SSF47781">
    <property type="entry name" value="RuvA domain 2-like"/>
    <property type="match status" value="1"/>
</dbReference>
<keyword evidence="4" id="KW-0227">DNA damage</keyword>
<dbReference type="InterPro" id="IPR010994">
    <property type="entry name" value="RuvA_2-like"/>
</dbReference>
<evidence type="ECO:0000259" key="8">
    <source>
        <dbReference type="SMART" id="SM00532"/>
    </source>
</evidence>
<dbReference type="EC" id="6.5.1.2" evidence="1"/>
<dbReference type="PANTHER" id="PTHR47810:SF1">
    <property type="entry name" value="DNA LIGASE B"/>
    <property type="match status" value="1"/>
</dbReference>
<dbReference type="InterPro" id="IPR013840">
    <property type="entry name" value="DNAligase_N"/>
</dbReference>
<dbReference type="InterPro" id="IPR004150">
    <property type="entry name" value="NAD_DNA_ligase_OB"/>
</dbReference>
<comment type="catalytic activity">
    <reaction evidence="7">
        <text>NAD(+) + (deoxyribonucleotide)n-3'-hydroxyl + 5'-phospho-(deoxyribonucleotide)m = (deoxyribonucleotide)n+m + AMP + beta-nicotinamide D-nucleotide.</text>
        <dbReference type="EC" id="6.5.1.2"/>
    </reaction>
</comment>
<keyword evidence="2" id="KW-0436">Ligase</keyword>
<dbReference type="InterPro" id="IPR041663">
    <property type="entry name" value="DisA/LigA_HHH"/>
</dbReference>
<dbReference type="Pfam" id="PF01653">
    <property type="entry name" value="DNA_ligase_aden"/>
    <property type="match status" value="1"/>
</dbReference>
<dbReference type="Proteomes" id="UP001209854">
    <property type="component" value="Unassembled WGS sequence"/>
</dbReference>
<dbReference type="InterPro" id="IPR013839">
    <property type="entry name" value="DNAligase_adenylation"/>
</dbReference>
<dbReference type="InterPro" id="IPR050326">
    <property type="entry name" value="NAD_dep_DNA_ligaseB"/>
</dbReference>
<evidence type="ECO:0000313" key="9">
    <source>
        <dbReference type="EMBL" id="MCW7554372.1"/>
    </source>
</evidence>
<dbReference type="PROSITE" id="PS01056">
    <property type="entry name" value="DNA_LIGASE_N2"/>
    <property type="match status" value="1"/>
</dbReference>
<evidence type="ECO:0000256" key="7">
    <source>
        <dbReference type="ARBA" id="ARBA00034005"/>
    </source>
</evidence>
<sequence>MQRFSSLLLIPLIALFITTSFMAPSTALSIERASCPEWPEQDARQKLEQLNQEIQHHNQLYFVKQMPVLSDHEFDALAKRLQVLSNCFPNIELNTGTTERPAPDNALDKSTDKDIQHVYSMGSLRKAESDNDISEFLQRVFRASDHSGVILQPKIDGIAIELVYQDGKLVSASTRGDGMMGKNILAKVKAIPAIPDEVPATYARIVLHGELFVRLDRWNDKTHNRGRYSSARHFVAGIIHSNAPELSSLEVLDFFPWALFQPSAASSESETVNQLYTIGFYLPTQFTEPVKSLEEAIKKRDQLQKQADRLPFLLDGVVLKANSTAQQLAMGSSNFIPNWALAWKFPPDVAVTTVRNIEFKVGRTGTITPVAVFEPVEIRGQTITRVSLGSLNNLQGKDVAIGDQISIALKGSATPTFNKVVLRDLQRKHPVLPDSQQYSPFTCLSLVPGCKEQFIARIQWLSKRLDLPGLDEPVIHHLVNSGQVKTLADVLTLSREQLQKAGNSEEQSGYFRSAIELTGSLPFGQQIRALGIPEIGKARSAKLGKAFSDWDQLLQAKDEQLQVAADVGGATIRQLRHYLQRPENQALIRIFKQLQTRQ</sequence>
<dbReference type="Gene3D" id="1.10.150.20">
    <property type="entry name" value="5' to 3' exonuclease, C-terminal subdomain"/>
    <property type="match status" value="1"/>
</dbReference>
<keyword evidence="10" id="KW-1185">Reference proteome</keyword>
<dbReference type="InterPro" id="IPR033136">
    <property type="entry name" value="DNA_ligase_CS"/>
</dbReference>
<evidence type="ECO:0000256" key="1">
    <source>
        <dbReference type="ARBA" id="ARBA00012722"/>
    </source>
</evidence>
<evidence type="ECO:0000313" key="10">
    <source>
        <dbReference type="Proteomes" id="UP001209854"/>
    </source>
</evidence>
<keyword evidence="6" id="KW-0234">DNA repair</keyword>
<dbReference type="InterPro" id="IPR012340">
    <property type="entry name" value="NA-bd_OB-fold"/>
</dbReference>
<dbReference type="Gene3D" id="3.30.470.30">
    <property type="entry name" value="DNA ligase/mRNA capping enzyme"/>
    <property type="match status" value="1"/>
</dbReference>
<keyword evidence="5" id="KW-0520">NAD</keyword>
<proteinExistence type="predicted"/>
<dbReference type="SUPFAM" id="SSF50249">
    <property type="entry name" value="Nucleic acid-binding proteins"/>
    <property type="match status" value="1"/>
</dbReference>
<evidence type="ECO:0000256" key="5">
    <source>
        <dbReference type="ARBA" id="ARBA00023027"/>
    </source>
</evidence>
<evidence type="ECO:0000256" key="2">
    <source>
        <dbReference type="ARBA" id="ARBA00022598"/>
    </source>
</evidence>
<evidence type="ECO:0000256" key="4">
    <source>
        <dbReference type="ARBA" id="ARBA00022763"/>
    </source>
</evidence>
<dbReference type="Pfam" id="PF12826">
    <property type="entry name" value="HHH_2"/>
    <property type="match status" value="1"/>
</dbReference>
<evidence type="ECO:0000256" key="6">
    <source>
        <dbReference type="ARBA" id="ARBA00023204"/>
    </source>
</evidence>
<dbReference type="EMBL" id="JAPFCC010000001">
    <property type="protein sequence ID" value="MCW7554372.1"/>
    <property type="molecule type" value="Genomic_DNA"/>
</dbReference>
<dbReference type="SUPFAM" id="SSF56091">
    <property type="entry name" value="DNA ligase/mRNA capping enzyme, catalytic domain"/>
    <property type="match status" value="1"/>
</dbReference>
<dbReference type="SMART" id="SM00532">
    <property type="entry name" value="LIGANc"/>
    <property type="match status" value="1"/>
</dbReference>
<dbReference type="Gene3D" id="1.10.287.610">
    <property type="entry name" value="Helix hairpin bin"/>
    <property type="match status" value="1"/>
</dbReference>
<protein>
    <recommendedName>
        <fullName evidence="1">DNA ligase (NAD(+))</fullName>
        <ecNumber evidence="1">6.5.1.2</ecNumber>
    </recommendedName>
</protein>
<comment type="caution">
    <text evidence="9">The sequence shown here is derived from an EMBL/GenBank/DDBJ whole genome shotgun (WGS) entry which is preliminary data.</text>
</comment>
<accession>A0ABT3MYB2</accession>
<dbReference type="RefSeq" id="WP_262564118.1">
    <property type="nucleotide sequence ID" value="NZ_JAPFCC010000001.1"/>
</dbReference>
<name>A0ABT3MYB2_9GAMM</name>
<dbReference type="Pfam" id="PF03120">
    <property type="entry name" value="OB_DNA_ligase"/>
    <property type="match status" value="1"/>
</dbReference>
<dbReference type="InterPro" id="IPR001679">
    <property type="entry name" value="DNA_ligase"/>
</dbReference>
<feature type="domain" description="NAD-dependent DNA ligase N-terminal" evidence="8">
    <location>
        <begin position="42"/>
        <end position="466"/>
    </location>
</feature>
<organism evidence="9 10">
    <name type="scientific">Endozoicomonas gorgoniicola</name>
    <dbReference type="NCBI Taxonomy" id="1234144"/>
    <lineage>
        <taxon>Bacteria</taxon>
        <taxon>Pseudomonadati</taxon>
        <taxon>Pseudomonadota</taxon>
        <taxon>Gammaproteobacteria</taxon>
        <taxon>Oceanospirillales</taxon>
        <taxon>Endozoicomonadaceae</taxon>
        <taxon>Endozoicomonas</taxon>
    </lineage>
</organism>
<reference evidence="9 10" key="1">
    <citation type="submission" date="2022-10" db="EMBL/GenBank/DDBJ databases">
        <title>High-quality genome sequences of two octocoral-associated bacteria, Endozoicomonas euniceicola EF212 and Endozoicomonas gorgoniicola PS125.</title>
        <authorList>
            <person name="Chiou Y.-J."/>
            <person name="Chen Y.-H."/>
        </authorList>
    </citation>
    <scope>NUCLEOTIDE SEQUENCE [LARGE SCALE GENOMIC DNA]</scope>
    <source>
        <strain evidence="9 10">PS125</strain>
    </source>
</reference>
<evidence type="ECO:0000256" key="3">
    <source>
        <dbReference type="ARBA" id="ARBA00022705"/>
    </source>
</evidence>